<proteinExistence type="predicted"/>
<evidence type="ECO:0000313" key="2">
    <source>
        <dbReference type="EMBL" id="GAA4349366.1"/>
    </source>
</evidence>
<comment type="caution">
    <text evidence="2">The sequence shown here is derived from an EMBL/GenBank/DDBJ whole genome shotgun (WGS) entry which is preliminary data.</text>
</comment>
<dbReference type="EMBL" id="BAABFU010000002">
    <property type="protein sequence ID" value="GAA4349366.1"/>
    <property type="molecule type" value="Genomic_DNA"/>
</dbReference>
<dbReference type="Proteomes" id="UP001501294">
    <property type="component" value="Unassembled WGS sequence"/>
</dbReference>
<feature type="chain" id="PRO_5047005411" description="Lipoprotein" evidence="1">
    <location>
        <begin position="21"/>
        <end position="93"/>
    </location>
</feature>
<protein>
    <recommendedName>
        <fullName evidence="4">Lipoprotein</fullName>
    </recommendedName>
</protein>
<sequence>MTNKYLPFIGLMLLASCANKGTEPTNDSVTNDPIQPVCSAPPAPQNIWKLEPMLKEKGLITEDMTHSEKEQVIRDYINKKNATYINCVKGTKK</sequence>
<gene>
    <name evidence="2" type="ORF">GCM10023150_13740</name>
</gene>
<organism evidence="2 3">
    <name type="scientific">Kangiella taiwanensis</name>
    <dbReference type="NCBI Taxonomy" id="1079179"/>
    <lineage>
        <taxon>Bacteria</taxon>
        <taxon>Pseudomonadati</taxon>
        <taxon>Pseudomonadota</taxon>
        <taxon>Gammaproteobacteria</taxon>
        <taxon>Kangiellales</taxon>
        <taxon>Kangiellaceae</taxon>
        <taxon>Kangiella</taxon>
    </lineage>
</organism>
<dbReference type="RefSeq" id="WP_223578086.1">
    <property type="nucleotide sequence ID" value="NZ_BAABFU010000002.1"/>
</dbReference>
<keyword evidence="1" id="KW-0732">Signal</keyword>
<feature type="signal peptide" evidence="1">
    <location>
        <begin position="1"/>
        <end position="20"/>
    </location>
</feature>
<evidence type="ECO:0000256" key="1">
    <source>
        <dbReference type="SAM" id="SignalP"/>
    </source>
</evidence>
<name>A0ABP8I1X2_9GAMM</name>
<accession>A0ABP8I1X2</accession>
<keyword evidence="3" id="KW-1185">Reference proteome</keyword>
<dbReference type="PROSITE" id="PS51257">
    <property type="entry name" value="PROKAR_LIPOPROTEIN"/>
    <property type="match status" value="1"/>
</dbReference>
<evidence type="ECO:0000313" key="3">
    <source>
        <dbReference type="Proteomes" id="UP001501294"/>
    </source>
</evidence>
<reference evidence="3" key="1">
    <citation type="journal article" date="2019" name="Int. J. Syst. Evol. Microbiol.">
        <title>The Global Catalogue of Microorganisms (GCM) 10K type strain sequencing project: providing services to taxonomists for standard genome sequencing and annotation.</title>
        <authorList>
            <consortium name="The Broad Institute Genomics Platform"/>
            <consortium name="The Broad Institute Genome Sequencing Center for Infectious Disease"/>
            <person name="Wu L."/>
            <person name="Ma J."/>
        </authorList>
    </citation>
    <scope>NUCLEOTIDE SEQUENCE [LARGE SCALE GENOMIC DNA]</scope>
    <source>
        <strain evidence="3">JCM 17727</strain>
    </source>
</reference>
<evidence type="ECO:0008006" key="4">
    <source>
        <dbReference type="Google" id="ProtNLM"/>
    </source>
</evidence>